<keyword evidence="2" id="KW-1185">Reference proteome</keyword>
<name>A0ABP4XW21_9ACTN</name>
<evidence type="ECO:0000313" key="2">
    <source>
        <dbReference type="Proteomes" id="UP001500218"/>
    </source>
</evidence>
<protein>
    <recommendedName>
        <fullName evidence="3">CD-NTase associated protein 4-like DNA endonuclease domain-containing protein</fullName>
    </recommendedName>
</protein>
<evidence type="ECO:0000313" key="1">
    <source>
        <dbReference type="EMBL" id="GAA1795129.1"/>
    </source>
</evidence>
<accession>A0ABP4XW21</accession>
<reference evidence="2" key="1">
    <citation type="journal article" date="2019" name="Int. J. Syst. Evol. Microbiol.">
        <title>The Global Catalogue of Microorganisms (GCM) 10K type strain sequencing project: providing services to taxonomists for standard genome sequencing and annotation.</title>
        <authorList>
            <consortium name="The Broad Institute Genomics Platform"/>
            <consortium name="The Broad Institute Genome Sequencing Center for Infectious Disease"/>
            <person name="Wu L."/>
            <person name="Ma J."/>
        </authorList>
    </citation>
    <scope>NUCLEOTIDE SEQUENCE [LARGE SCALE GENOMIC DNA]</scope>
    <source>
        <strain evidence="2">JCM 13250</strain>
    </source>
</reference>
<dbReference type="EMBL" id="BAAALT010000039">
    <property type="protein sequence ID" value="GAA1795129.1"/>
    <property type="molecule type" value="Genomic_DNA"/>
</dbReference>
<gene>
    <name evidence="1" type="ORF">GCM10009682_16070</name>
</gene>
<evidence type="ECO:0008006" key="3">
    <source>
        <dbReference type="Google" id="ProtNLM"/>
    </source>
</evidence>
<comment type="caution">
    <text evidence="1">The sequence shown here is derived from an EMBL/GenBank/DDBJ whole genome shotgun (WGS) entry which is preliminary data.</text>
</comment>
<sequence>MLVPRAGRGFESLTDTVQDEPAFQLLAKVADLESDPTGLDTFARYVWQAKQVVRQWLTCLSGHDGPLFVVCEQGDDLALVYAEKIRFVQLKTRDRGSWSVAAMCARGLDAVVRCYQAARKANLHEISAFELWVEGPIADKTDTVDFVKDPTSAAKDVRSKLVASGLTRSWADDFLRRLVIRPDQPTRPHVDAKAMWELSALWPALSHPEVEYLYERLLQVATAAQTGGSGQPATIQAHLAAAWSYVDQDLPGPDEPGGTAIAAIRDQILSRSMLIGLTPPLPGESREQLLARMSAGSTASLMELKMLAAGANRQLIEQVQEMRADMEVERQLLLAGRDTAEADLERLAGRVLSMAEATATKVRLTSVSNPAAASRPAESIAADLLSRPADLAHCDRHPLFDRDERLIFGYLGHLTDLCRFTWRSS</sequence>
<dbReference type="Proteomes" id="UP001500218">
    <property type="component" value="Unassembled WGS sequence"/>
</dbReference>
<proteinExistence type="predicted"/>
<organism evidence="1 2">
    <name type="scientific">Luedemannella flava</name>
    <dbReference type="NCBI Taxonomy" id="349316"/>
    <lineage>
        <taxon>Bacteria</taxon>
        <taxon>Bacillati</taxon>
        <taxon>Actinomycetota</taxon>
        <taxon>Actinomycetes</taxon>
        <taxon>Micromonosporales</taxon>
        <taxon>Micromonosporaceae</taxon>
        <taxon>Luedemannella</taxon>
    </lineage>
</organism>